<name>A0ABU1IPJ3_9BACL</name>
<dbReference type="Gene3D" id="3.40.630.30">
    <property type="match status" value="1"/>
</dbReference>
<reference evidence="4 5" key="1">
    <citation type="submission" date="2023-07" db="EMBL/GenBank/DDBJ databases">
        <title>Genomic Encyclopedia of Type Strains, Phase IV (KMG-IV): sequencing the most valuable type-strain genomes for metagenomic binning, comparative biology and taxonomic classification.</title>
        <authorList>
            <person name="Goeker M."/>
        </authorList>
    </citation>
    <scope>NUCLEOTIDE SEQUENCE [LARGE SCALE GENOMIC DNA]</scope>
    <source>
        <strain evidence="4 5">DSM 45903</strain>
    </source>
</reference>
<dbReference type="PANTHER" id="PTHR43420:SF44">
    <property type="entry name" value="ACETYLTRANSFERASE YPEA"/>
    <property type="match status" value="1"/>
</dbReference>
<dbReference type="RefSeq" id="WP_309866798.1">
    <property type="nucleotide sequence ID" value="NZ_JAVDQG010000005.1"/>
</dbReference>
<dbReference type="PANTHER" id="PTHR43420">
    <property type="entry name" value="ACETYLTRANSFERASE"/>
    <property type="match status" value="1"/>
</dbReference>
<organism evidence="4 5">
    <name type="scientific">Desmospora profundinema</name>
    <dbReference type="NCBI Taxonomy" id="1571184"/>
    <lineage>
        <taxon>Bacteria</taxon>
        <taxon>Bacillati</taxon>
        <taxon>Bacillota</taxon>
        <taxon>Bacilli</taxon>
        <taxon>Bacillales</taxon>
        <taxon>Thermoactinomycetaceae</taxon>
        <taxon>Desmospora</taxon>
    </lineage>
</organism>
<gene>
    <name evidence="4" type="ORF">JOE21_002648</name>
</gene>
<dbReference type="InterPro" id="IPR016181">
    <property type="entry name" value="Acyl_CoA_acyltransferase"/>
</dbReference>
<dbReference type="CDD" id="cd04301">
    <property type="entry name" value="NAT_SF"/>
    <property type="match status" value="1"/>
</dbReference>
<dbReference type="InterPro" id="IPR000182">
    <property type="entry name" value="GNAT_dom"/>
</dbReference>
<evidence type="ECO:0000313" key="5">
    <source>
        <dbReference type="Proteomes" id="UP001185012"/>
    </source>
</evidence>
<keyword evidence="5" id="KW-1185">Reference proteome</keyword>
<dbReference type="EMBL" id="JAVDQG010000005">
    <property type="protein sequence ID" value="MDR6226641.1"/>
    <property type="molecule type" value="Genomic_DNA"/>
</dbReference>
<dbReference type="SUPFAM" id="SSF55729">
    <property type="entry name" value="Acyl-CoA N-acyltransferases (Nat)"/>
    <property type="match status" value="1"/>
</dbReference>
<feature type="domain" description="N-acetyltransferase" evidence="3">
    <location>
        <begin position="97"/>
        <end position="244"/>
    </location>
</feature>
<dbReference type="InterPro" id="IPR056935">
    <property type="entry name" value="Rv0428c-like_C"/>
</dbReference>
<evidence type="ECO:0000259" key="3">
    <source>
        <dbReference type="PROSITE" id="PS51186"/>
    </source>
</evidence>
<dbReference type="Proteomes" id="UP001185012">
    <property type="component" value="Unassembled WGS sequence"/>
</dbReference>
<protein>
    <submittedName>
        <fullName evidence="4">Ribosomal protein S18 acetylase RimI-like enzyme</fullName>
    </submittedName>
</protein>
<evidence type="ECO:0000256" key="1">
    <source>
        <dbReference type="ARBA" id="ARBA00022679"/>
    </source>
</evidence>
<evidence type="ECO:0000256" key="2">
    <source>
        <dbReference type="ARBA" id="ARBA00023315"/>
    </source>
</evidence>
<evidence type="ECO:0000313" key="4">
    <source>
        <dbReference type="EMBL" id="MDR6226641.1"/>
    </source>
</evidence>
<dbReference type="Pfam" id="PF24553">
    <property type="entry name" value="Rv0428c_C"/>
    <property type="match status" value="1"/>
</dbReference>
<accession>A0ABU1IPJ3</accession>
<dbReference type="PROSITE" id="PS51186">
    <property type="entry name" value="GNAT"/>
    <property type="match status" value="1"/>
</dbReference>
<proteinExistence type="predicted"/>
<dbReference type="InterPro" id="IPR050680">
    <property type="entry name" value="YpeA/RimI_acetyltransf"/>
</dbReference>
<comment type="caution">
    <text evidence="4">The sequence shown here is derived from an EMBL/GenBank/DDBJ whole genome shotgun (WGS) entry which is preliminary data.</text>
</comment>
<keyword evidence="2" id="KW-0012">Acyltransferase</keyword>
<sequence length="244" mass="28603">MIQKMEEYSLNAWPALQTIVHDGWLLRFSDGYTNRANSIHPIYDSHGDIERKIAYCEDIYSHKRLKTIYKMTSSVYPANLDEVLVKKGYEAMDDTSVQILNLTEMKQPLIHTVKRDEKLTNSWFNHFCRLTKVDPNHRFTIKQMLSSIIFEKCFFSLYLEDRAVACGLGTIKGGYLGIFDMITDSHHRNRGLGEQLMLHLLNWGIENEAKQAYLQVMLTNGPARRLYSKLGFQEAYKYWYRVKQ</sequence>
<keyword evidence="1" id="KW-0808">Transferase</keyword>